<proteinExistence type="predicted"/>
<organism evidence="2 3">
    <name type="scientific">Planotetraspora kaengkrachanensis</name>
    <dbReference type="NCBI Taxonomy" id="575193"/>
    <lineage>
        <taxon>Bacteria</taxon>
        <taxon>Bacillati</taxon>
        <taxon>Actinomycetota</taxon>
        <taxon>Actinomycetes</taxon>
        <taxon>Streptosporangiales</taxon>
        <taxon>Streptosporangiaceae</taxon>
        <taxon>Planotetraspora</taxon>
    </lineage>
</organism>
<dbReference type="GO" id="GO:0016810">
    <property type="term" value="F:hydrolase activity, acting on carbon-nitrogen (but not peptide) bonds"/>
    <property type="evidence" value="ECO:0007669"/>
    <property type="project" value="InterPro"/>
</dbReference>
<dbReference type="PANTHER" id="PTHR10587:SF137">
    <property type="entry name" value="4-DEOXY-4-FORMAMIDO-L-ARABINOSE-PHOSPHOUNDECAPRENOL DEFORMYLASE ARND-RELATED"/>
    <property type="match status" value="1"/>
</dbReference>
<dbReference type="InterPro" id="IPR050248">
    <property type="entry name" value="Polysacc_deacetylase_ArnD"/>
</dbReference>
<dbReference type="PROSITE" id="PS51677">
    <property type="entry name" value="NODB"/>
    <property type="match status" value="1"/>
</dbReference>
<dbReference type="SUPFAM" id="SSF88713">
    <property type="entry name" value="Glycoside hydrolase/deacetylase"/>
    <property type="match status" value="1"/>
</dbReference>
<keyword evidence="3" id="KW-1185">Reference proteome</keyword>
<dbReference type="EMBL" id="BONV01000003">
    <property type="protein sequence ID" value="GIG77945.1"/>
    <property type="molecule type" value="Genomic_DNA"/>
</dbReference>
<dbReference type="InterPro" id="IPR011330">
    <property type="entry name" value="Glyco_hydro/deAcase_b/a-brl"/>
</dbReference>
<dbReference type="AlphaFoldDB" id="A0A8J3LWB1"/>
<gene>
    <name evidence="2" type="ORF">Pka01_10720</name>
</gene>
<dbReference type="GO" id="GO:0005975">
    <property type="term" value="P:carbohydrate metabolic process"/>
    <property type="evidence" value="ECO:0007669"/>
    <property type="project" value="InterPro"/>
</dbReference>
<evidence type="ECO:0000313" key="2">
    <source>
        <dbReference type="EMBL" id="GIG77945.1"/>
    </source>
</evidence>
<dbReference type="Gene3D" id="3.20.20.370">
    <property type="entry name" value="Glycoside hydrolase/deacetylase"/>
    <property type="match status" value="1"/>
</dbReference>
<sequence length="237" mass="25047">MTRALLALGGLGGAALLHAGPGATWLPAVRRLTPGLAGEGAPGHVALTFDDGPDPRSTPRFLDELDRLGCRATFFVLGEMLERHPGVARRAAEAGHEIGVHGWHHRNSLTTPPGRVAVEMGRAADLVRAVTGVRPVRYRPPYGVLSAEALLAARWWGLRPVLWTAWGRDWTAHATPESVLETMTPGLRGGATLLLHDSDCTSAPGAWRSALGALGHLVDHCRSAGLRVGPLAEHGVG</sequence>
<evidence type="ECO:0000313" key="3">
    <source>
        <dbReference type="Proteomes" id="UP000630097"/>
    </source>
</evidence>
<dbReference type="PANTHER" id="PTHR10587">
    <property type="entry name" value="GLYCOSYL TRANSFERASE-RELATED"/>
    <property type="match status" value="1"/>
</dbReference>
<dbReference type="Proteomes" id="UP000630097">
    <property type="component" value="Unassembled WGS sequence"/>
</dbReference>
<protein>
    <submittedName>
        <fullName evidence="2">Polysaccharide deacetylase familiy protein</fullName>
    </submittedName>
</protein>
<accession>A0A8J3LWB1</accession>
<feature type="domain" description="NodB homology" evidence="1">
    <location>
        <begin position="43"/>
        <end position="229"/>
    </location>
</feature>
<name>A0A8J3LWB1_9ACTN</name>
<dbReference type="InterPro" id="IPR002509">
    <property type="entry name" value="NODB_dom"/>
</dbReference>
<reference evidence="2 3" key="1">
    <citation type="submission" date="2021-01" db="EMBL/GenBank/DDBJ databases">
        <title>Whole genome shotgun sequence of Planotetraspora kaengkrachanensis NBRC 104272.</title>
        <authorList>
            <person name="Komaki H."/>
            <person name="Tamura T."/>
        </authorList>
    </citation>
    <scope>NUCLEOTIDE SEQUENCE [LARGE SCALE GENOMIC DNA]</scope>
    <source>
        <strain evidence="2 3">NBRC 104272</strain>
    </source>
</reference>
<comment type="caution">
    <text evidence="2">The sequence shown here is derived from an EMBL/GenBank/DDBJ whole genome shotgun (WGS) entry which is preliminary data.</text>
</comment>
<evidence type="ECO:0000259" key="1">
    <source>
        <dbReference type="PROSITE" id="PS51677"/>
    </source>
</evidence>
<dbReference type="RefSeq" id="WP_203881454.1">
    <property type="nucleotide sequence ID" value="NZ_BAABHH010000003.1"/>
</dbReference>
<dbReference type="CDD" id="cd10959">
    <property type="entry name" value="CE4_NodB_like_3"/>
    <property type="match status" value="1"/>
</dbReference>
<dbReference type="Pfam" id="PF01522">
    <property type="entry name" value="Polysacc_deac_1"/>
    <property type="match status" value="1"/>
</dbReference>